<dbReference type="Proteomes" id="UP000253318">
    <property type="component" value="Unassembled WGS sequence"/>
</dbReference>
<feature type="region of interest" description="Disordered" evidence="1">
    <location>
        <begin position="1"/>
        <end position="89"/>
    </location>
</feature>
<feature type="compositionally biased region" description="Polar residues" evidence="1">
    <location>
        <begin position="1"/>
        <end position="10"/>
    </location>
</feature>
<comment type="caution">
    <text evidence="2">The sequence shown here is derived from an EMBL/GenBank/DDBJ whole genome shotgun (WGS) entry which is preliminary data.</text>
</comment>
<dbReference type="EMBL" id="QEIN01000083">
    <property type="protein sequence ID" value="RCV58764.1"/>
    <property type="molecule type" value="Genomic_DNA"/>
</dbReference>
<evidence type="ECO:0000313" key="3">
    <source>
        <dbReference type="Proteomes" id="UP000253318"/>
    </source>
</evidence>
<gene>
    <name evidence="2" type="ORF">DEF24_12230</name>
</gene>
<feature type="non-terminal residue" evidence="2">
    <location>
        <position position="1"/>
    </location>
</feature>
<organism evidence="2 3">
    <name type="scientific">Marinitenerispora sediminis</name>
    <dbReference type="NCBI Taxonomy" id="1931232"/>
    <lineage>
        <taxon>Bacteria</taxon>
        <taxon>Bacillati</taxon>
        <taxon>Actinomycetota</taxon>
        <taxon>Actinomycetes</taxon>
        <taxon>Streptosporangiales</taxon>
        <taxon>Nocardiopsidaceae</taxon>
        <taxon>Marinitenerispora</taxon>
    </lineage>
</organism>
<evidence type="ECO:0000313" key="2">
    <source>
        <dbReference type="EMBL" id="RCV58764.1"/>
    </source>
</evidence>
<name>A0A368T5I5_9ACTN</name>
<feature type="compositionally biased region" description="Low complexity" evidence="1">
    <location>
        <begin position="31"/>
        <end position="44"/>
    </location>
</feature>
<keyword evidence="3" id="KW-1185">Reference proteome</keyword>
<evidence type="ECO:0000256" key="1">
    <source>
        <dbReference type="SAM" id="MobiDB-lite"/>
    </source>
</evidence>
<proteinExistence type="predicted"/>
<sequence length="89" mass="8625">PGTGHGSRTMNPPGTGTPPTGLRLPAPPGLGRPARAPIATAAPVAQPPPARPARAHRSSGGGDRGAGHLRPDTGVGEDHTPARSAGAAP</sequence>
<accession>A0A368T5I5</accession>
<dbReference type="AlphaFoldDB" id="A0A368T5I5"/>
<reference evidence="2 3" key="1">
    <citation type="submission" date="2018-04" db="EMBL/GenBank/DDBJ databases">
        <title>Novel actinobacteria from marine sediment.</title>
        <authorList>
            <person name="Ng Z.Y."/>
            <person name="Tan G.Y.A."/>
        </authorList>
    </citation>
    <scope>NUCLEOTIDE SEQUENCE [LARGE SCALE GENOMIC DNA]</scope>
    <source>
        <strain evidence="2 3">TPS81</strain>
    </source>
</reference>
<feature type="compositionally biased region" description="Low complexity" evidence="1">
    <location>
        <begin position="12"/>
        <end position="24"/>
    </location>
</feature>
<feature type="compositionally biased region" description="Basic and acidic residues" evidence="1">
    <location>
        <begin position="65"/>
        <end position="81"/>
    </location>
</feature>
<protein>
    <submittedName>
        <fullName evidence="2">Uncharacterized protein</fullName>
    </submittedName>
</protein>